<dbReference type="EMBL" id="JAUIZM010000006">
    <property type="protein sequence ID" value="KAK1381395.1"/>
    <property type="molecule type" value="Genomic_DNA"/>
</dbReference>
<dbReference type="Proteomes" id="UP001237642">
    <property type="component" value="Unassembled WGS sequence"/>
</dbReference>
<gene>
    <name evidence="1" type="ORF">POM88_028139</name>
</gene>
<proteinExistence type="predicted"/>
<reference evidence="1" key="1">
    <citation type="submission" date="2023-02" db="EMBL/GenBank/DDBJ databases">
        <title>Genome of toxic invasive species Heracleum sosnowskyi carries increased number of genes despite the absence of recent whole-genome duplications.</title>
        <authorList>
            <person name="Schelkunov M."/>
            <person name="Shtratnikova V."/>
            <person name="Makarenko M."/>
            <person name="Klepikova A."/>
            <person name="Omelchenko D."/>
            <person name="Novikova G."/>
            <person name="Obukhova E."/>
            <person name="Bogdanov V."/>
            <person name="Penin A."/>
            <person name="Logacheva M."/>
        </authorList>
    </citation>
    <scope>NUCLEOTIDE SEQUENCE</scope>
    <source>
        <strain evidence="1">Hsosn_3</strain>
        <tissue evidence="1">Leaf</tissue>
    </source>
</reference>
<accession>A0AAD8I9R6</accession>
<evidence type="ECO:0000313" key="2">
    <source>
        <dbReference type="Proteomes" id="UP001237642"/>
    </source>
</evidence>
<evidence type="ECO:0000313" key="1">
    <source>
        <dbReference type="EMBL" id="KAK1381395.1"/>
    </source>
</evidence>
<organism evidence="1 2">
    <name type="scientific">Heracleum sosnowskyi</name>
    <dbReference type="NCBI Taxonomy" id="360622"/>
    <lineage>
        <taxon>Eukaryota</taxon>
        <taxon>Viridiplantae</taxon>
        <taxon>Streptophyta</taxon>
        <taxon>Embryophyta</taxon>
        <taxon>Tracheophyta</taxon>
        <taxon>Spermatophyta</taxon>
        <taxon>Magnoliopsida</taxon>
        <taxon>eudicotyledons</taxon>
        <taxon>Gunneridae</taxon>
        <taxon>Pentapetalae</taxon>
        <taxon>asterids</taxon>
        <taxon>campanulids</taxon>
        <taxon>Apiales</taxon>
        <taxon>Apiaceae</taxon>
        <taxon>Apioideae</taxon>
        <taxon>apioid superclade</taxon>
        <taxon>Tordylieae</taxon>
        <taxon>Tordyliinae</taxon>
        <taxon>Heracleum</taxon>
    </lineage>
</organism>
<sequence length="128" mass="14697">MGSSDCQGILSSCRLELKGKYLLGEFLDFKGKQDDIRALRNIKRSKVNRLIIQKASMFGLAKNKYLSEHIVDISGICIQFQFTTALINTNVVRAKHFMPRFYNQQNLPGYQWDSVRGLMLPGLVDFYD</sequence>
<dbReference type="AlphaFoldDB" id="A0AAD8I9R6"/>
<dbReference type="PANTHER" id="PTHR35287">
    <property type="entry name" value="SI:ZFOS-911D5.4"/>
    <property type="match status" value="1"/>
</dbReference>
<name>A0AAD8I9R6_9APIA</name>
<protein>
    <submittedName>
        <fullName evidence="1">Uncharacterized protein</fullName>
    </submittedName>
</protein>
<comment type="caution">
    <text evidence="1">The sequence shown here is derived from an EMBL/GenBank/DDBJ whole genome shotgun (WGS) entry which is preliminary data.</text>
</comment>
<keyword evidence="2" id="KW-1185">Reference proteome</keyword>
<dbReference type="PANTHER" id="PTHR35287:SF1">
    <property type="entry name" value="SI:ZFOS-911D5.4"/>
    <property type="match status" value="1"/>
</dbReference>
<reference evidence="1" key="2">
    <citation type="submission" date="2023-05" db="EMBL/GenBank/DDBJ databases">
        <authorList>
            <person name="Schelkunov M.I."/>
        </authorList>
    </citation>
    <scope>NUCLEOTIDE SEQUENCE</scope>
    <source>
        <strain evidence="1">Hsosn_3</strain>
        <tissue evidence="1">Leaf</tissue>
    </source>
</reference>